<sequence>MIFRCIYIWWTANSGIAAGCFAPHRPPPVSLKTDTPWSSLLGAFSECCLSTFAKFPNGLCVILLMNPFTIGLQSSISIQRPHAIPWTFMVNFLMVQATDVRGAGIKANACSG</sequence>
<evidence type="ECO:0000256" key="1">
    <source>
        <dbReference type="SAM" id="SignalP"/>
    </source>
</evidence>
<evidence type="ECO:0000313" key="2">
    <source>
        <dbReference type="EMBL" id="CAE0815185.1"/>
    </source>
</evidence>
<keyword evidence="1" id="KW-0732">Signal</keyword>
<dbReference type="EMBL" id="HBJA01075137">
    <property type="protein sequence ID" value="CAE0815185.1"/>
    <property type="molecule type" value="Transcribed_RNA"/>
</dbReference>
<reference evidence="2" key="1">
    <citation type="submission" date="2021-01" db="EMBL/GenBank/DDBJ databases">
        <authorList>
            <person name="Corre E."/>
            <person name="Pelletier E."/>
            <person name="Niang G."/>
            <person name="Scheremetjew M."/>
            <person name="Finn R."/>
            <person name="Kale V."/>
            <person name="Holt S."/>
            <person name="Cochrane G."/>
            <person name="Meng A."/>
            <person name="Brown T."/>
            <person name="Cohen L."/>
        </authorList>
    </citation>
    <scope>NUCLEOTIDE SEQUENCE</scope>
    <source>
        <strain evidence="2">CCMP1594</strain>
    </source>
</reference>
<name>A0A7S4D3P2_9EUGL</name>
<dbReference type="PROSITE" id="PS51257">
    <property type="entry name" value="PROKAR_LIPOPROTEIN"/>
    <property type="match status" value="1"/>
</dbReference>
<evidence type="ECO:0008006" key="3">
    <source>
        <dbReference type="Google" id="ProtNLM"/>
    </source>
</evidence>
<organism evidence="2">
    <name type="scientific">Eutreptiella gymnastica</name>
    <dbReference type="NCBI Taxonomy" id="73025"/>
    <lineage>
        <taxon>Eukaryota</taxon>
        <taxon>Discoba</taxon>
        <taxon>Euglenozoa</taxon>
        <taxon>Euglenida</taxon>
        <taxon>Spirocuta</taxon>
        <taxon>Euglenophyceae</taxon>
        <taxon>Eutreptiales</taxon>
        <taxon>Eutreptiaceae</taxon>
        <taxon>Eutreptiella</taxon>
    </lineage>
</organism>
<protein>
    <recommendedName>
        <fullName evidence="3">Secreted protein</fullName>
    </recommendedName>
</protein>
<feature type="signal peptide" evidence="1">
    <location>
        <begin position="1"/>
        <end position="17"/>
    </location>
</feature>
<gene>
    <name evidence="2" type="ORF">EGYM00163_LOCUS26342</name>
</gene>
<accession>A0A7S4D3P2</accession>
<feature type="chain" id="PRO_5031354702" description="Secreted protein" evidence="1">
    <location>
        <begin position="18"/>
        <end position="112"/>
    </location>
</feature>
<dbReference type="AlphaFoldDB" id="A0A7S4D3P2"/>
<proteinExistence type="predicted"/>